<dbReference type="PANTHER" id="PTHR28574:SF1">
    <property type="entry name" value="RIKEN CDNA 6820408C15 GENE"/>
    <property type="match status" value="1"/>
</dbReference>
<reference evidence="4" key="1">
    <citation type="submission" date="2025-08" db="UniProtKB">
        <authorList>
            <consortium name="RefSeq"/>
        </authorList>
    </citation>
    <scope>IDENTIFICATION</scope>
</reference>
<dbReference type="KEGG" id="muo:115476366"/>
<evidence type="ECO:0000256" key="2">
    <source>
        <dbReference type="SAM" id="MobiDB-lite"/>
    </source>
</evidence>
<name>A0A6P7YMH8_9AMPH</name>
<sequence>MEELLAADYSRWQRTEVEEPKSVIQKPFLPTIEKLLHSTSTSEIEKRRKKVLNSLQKEKDPKGLSYPRPVLTLGTCVQDNTNQKTTERVEDFTQQENNCRILQVLINSTKVALKEMESHCASLLEKNHSLVQSIKQMDLSSLMYARDVLEQYNVTEKSTMSMQQWNQQQVEMAKQDLKEAEEMVEKQLGELQRELHELDSKLQASQEKLQILRTYRDKEFPGNMLRIGQLQRELQEHKEAQQAEKDDLEKLKNTKVDKMKDKKESMLKSTPEEKTKHFPPSSMKMAAFNCIMTKEIKLHKQIIKELKKDISDLLEQQLFLVESRREVRQEKFADVLLQRPKCTPDMEIILDIPLREKTII</sequence>
<dbReference type="CTD" id="119931672"/>
<dbReference type="Proteomes" id="UP000515156">
    <property type="component" value="Chromosome 8"/>
</dbReference>
<dbReference type="InterPro" id="IPR029236">
    <property type="entry name" value="DUF4618"/>
</dbReference>
<feature type="coiled-coil region" evidence="1">
    <location>
        <begin position="170"/>
        <end position="254"/>
    </location>
</feature>
<feature type="compositionally biased region" description="Basic and acidic residues" evidence="2">
    <location>
        <begin position="260"/>
        <end position="276"/>
    </location>
</feature>
<gene>
    <name evidence="4" type="primary">C8H20orf96</name>
</gene>
<dbReference type="FunCoup" id="A0A6P7YMH8">
    <property type="interactions" value="10"/>
</dbReference>
<evidence type="ECO:0000256" key="1">
    <source>
        <dbReference type="SAM" id="Coils"/>
    </source>
</evidence>
<dbReference type="RefSeq" id="XP_030068557.1">
    <property type="nucleotide sequence ID" value="XM_030212697.1"/>
</dbReference>
<proteinExistence type="predicted"/>
<protein>
    <submittedName>
        <fullName evidence="4">Uncharacterized protein C20orf96 homolog isoform X1</fullName>
    </submittedName>
</protein>
<organism evidence="3 4">
    <name type="scientific">Microcaecilia unicolor</name>
    <dbReference type="NCBI Taxonomy" id="1415580"/>
    <lineage>
        <taxon>Eukaryota</taxon>
        <taxon>Metazoa</taxon>
        <taxon>Chordata</taxon>
        <taxon>Craniata</taxon>
        <taxon>Vertebrata</taxon>
        <taxon>Euteleostomi</taxon>
        <taxon>Amphibia</taxon>
        <taxon>Gymnophiona</taxon>
        <taxon>Siphonopidae</taxon>
        <taxon>Microcaecilia</taxon>
    </lineage>
</organism>
<dbReference type="Pfam" id="PF15397">
    <property type="entry name" value="DUF4618"/>
    <property type="match status" value="1"/>
</dbReference>
<dbReference type="InParanoid" id="A0A6P7YMH8"/>
<dbReference type="PANTHER" id="PTHR28574">
    <property type="entry name" value="RIKEN CDNA 6820408C15"/>
    <property type="match status" value="1"/>
</dbReference>
<dbReference type="AlphaFoldDB" id="A0A6P7YMH8"/>
<dbReference type="GeneID" id="115476366"/>
<accession>A0A6P7YMH8</accession>
<keyword evidence="3" id="KW-1185">Reference proteome</keyword>
<evidence type="ECO:0000313" key="4">
    <source>
        <dbReference type="RefSeq" id="XP_030068557.1"/>
    </source>
</evidence>
<dbReference type="OrthoDB" id="10003267at2759"/>
<feature type="region of interest" description="Disordered" evidence="2">
    <location>
        <begin position="260"/>
        <end position="280"/>
    </location>
</feature>
<evidence type="ECO:0000313" key="3">
    <source>
        <dbReference type="Proteomes" id="UP000515156"/>
    </source>
</evidence>
<keyword evidence="1" id="KW-0175">Coiled coil</keyword>